<evidence type="ECO:0000256" key="3">
    <source>
        <dbReference type="ARBA" id="ARBA00023136"/>
    </source>
</evidence>
<reference evidence="8 9" key="1">
    <citation type="submission" date="2019-06" db="EMBL/GenBank/DDBJ databases">
        <title>Genomics analysis of Aphanomyces spp. identifies a new class of oomycete effector associated with host adaptation.</title>
        <authorList>
            <person name="Gaulin E."/>
        </authorList>
    </citation>
    <scope>NUCLEOTIDE SEQUENCE [LARGE SCALE GENOMIC DNA]</scope>
    <source>
        <strain evidence="8 9">E</strain>
    </source>
</reference>
<gene>
    <name evidence="8" type="ORF">AaE_003575</name>
</gene>
<dbReference type="AlphaFoldDB" id="A0A6A5AKN1"/>
<evidence type="ECO:0000256" key="2">
    <source>
        <dbReference type="ARBA" id="ARBA00005263"/>
    </source>
</evidence>
<dbReference type="GO" id="GO:0030132">
    <property type="term" value="C:clathrin coat of coated pit"/>
    <property type="evidence" value="ECO:0007669"/>
    <property type="project" value="InterPro"/>
</dbReference>
<dbReference type="GO" id="GO:0030130">
    <property type="term" value="C:clathrin coat of trans-Golgi network vesicle"/>
    <property type="evidence" value="ECO:0007669"/>
    <property type="project" value="InterPro"/>
</dbReference>
<dbReference type="GO" id="GO:0005198">
    <property type="term" value="F:structural molecule activity"/>
    <property type="evidence" value="ECO:0007669"/>
    <property type="project" value="InterPro"/>
</dbReference>
<dbReference type="EMBL" id="VJMI01008816">
    <property type="protein sequence ID" value="KAF0760363.1"/>
    <property type="molecule type" value="Genomic_DNA"/>
</dbReference>
<evidence type="ECO:0000256" key="7">
    <source>
        <dbReference type="SAM" id="Phobius"/>
    </source>
</evidence>
<accession>A0A6A5AKN1</accession>
<evidence type="ECO:0000256" key="5">
    <source>
        <dbReference type="ARBA" id="ARBA00023329"/>
    </source>
</evidence>
<keyword evidence="7" id="KW-0812">Transmembrane</keyword>
<keyword evidence="7" id="KW-1133">Transmembrane helix</keyword>
<evidence type="ECO:0000256" key="1">
    <source>
        <dbReference type="ARBA" id="ARBA00004180"/>
    </source>
</evidence>
<evidence type="ECO:0000256" key="4">
    <source>
        <dbReference type="ARBA" id="ARBA00023176"/>
    </source>
</evidence>
<dbReference type="GO" id="GO:0016192">
    <property type="term" value="P:vesicle-mediated transport"/>
    <property type="evidence" value="ECO:0007669"/>
    <property type="project" value="InterPro"/>
</dbReference>
<evidence type="ECO:0000313" key="8">
    <source>
        <dbReference type="EMBL" id="KAF0760363.1"/>
    </source>
</evidence>
<comment type="subcellular location">
    <subcellularLocation>
        <location evidence="1 6">Cytoplasmic vesicle membrane</location>
        <topology evidence="1 6">Peripheral membrane protein</topology>
        <orientation evidence="1 6">Cytoplasmic side</orientation>
    </subcellularLocation>
    <subcellularLocation>
        <location evidence="6">Membrane</location>
        <location evidence="6">Coated pit</location>
        <topology evidence="6">Peripheral membrane protein</topology>
        <orientation evidence="6">Cytoplasmic side</orientation>
    </subcellularLocation>
    <text evidence="6">Cytoplasmic face of coated pits and vesicles.</text>
</comment>
<dbReference type="Pfam" id="PF01086">
    <property type="entry name" value="Clathrin_lg_ch"/>
    <property type="match status" value="1"/>
</dbReference>
<keyword evidence="4 6" id="KW-0168">Coated pit</keyword>
<feature type="transmembrane region" description="Helical" evidence="7">
    <location>
        <begin position="12"/>
        <end position="34"/>
    </location>
</feature>
<organism evidence="8 9">
    <name type="scientific">Aphanomyces astaci</name>
    <name type="common">Crayfish plague agent</name>
    <dbReference type="NCBI Taxonomy" id="112090"/>
    <lineage>
        <taxon>Eukaryota</taxon>
        <taxon>Sar</taxon>
        <taxon>Stramenopiles</taxon>
        <taxon>Oomycota</taxon>
        <taxon>Saprolegniomycetes</taxon>
        <taxon>Saprolegniales</taxon>
        <taxon>Verrucalvaceae</taxon>
        <taxon>Aphanomyces</taxon>
    </lineage>
</organism>
<evidence type="ECO:0000313" key="9">
    <source>
        <dbReference type="Proteomes" id="UP000469452"/>
    </source>
</evidence>
<comment type="caution">
    <text evidence="8">The sequence shown here is derived from an EMBL/GenBank/DDBJ whole genome shotgun (WGS) entry which is preliminary data.</text>
</comment>
<dbReference type="Proteomes" id="UP000469452">
    <property type="component" value="Unassembled WGS sequence"/>
</dbReference>
<comment type="similarity">
    <text evidence="2 6">Belongs to the clathrin light chain family.</text>
</comment>
<keyword evidence="3 6" id="KW-0472">Membrane</keyword>
<dbReference type="GO" id="GO:0006886">
    <property type="term" value="P:intracellular protein transport"/>
    <property type="evidence" value="ECO:0007669"/>
    <property type="project" value="InterPro"/>
</dbReference>
<dbReference type="VEuPathDB" id="FungiDB:H257_11579"/>
<name>A0A6A5AKN1_APHAT</name>
<protein>
    <recommendedName>
        <fullName evidence="6">Clathrin light chain</fullName>
    </recommendedName>
</protein>
<evidence type="ECO:0000256" key="6">
    <source>
        <dbReference type="RuleBase" id="RU363137"/>
    </source>
</evidence>
<proteinExistence type="inferred from homology"/>
<sequence>MDGAAFDQSNAALAYVPLFYFMLGSSVPTSFSMGREFHAEYERKIAETALEHEKVGEENREKALAAMEQFKTERQRLRDSKVLANRTQEQATVEKLTADLTNENPWERVVSLVELESQKSKTAKRLAVEAKARGEAVDNNKAAADADEVDLTRMKQLFLQLKAEPLDLTRAQANGIASH</sequence>
<dbReference type="InterPro" id="IPR000996">
    <property type="entry name" value="Clathrin_L-chain"/>
</dbReference>
<comment type="function">
    <text evidence="6">Clathrin is the major protein of the polyhedral coat of coated pits and vesicles.</text>
</comment>
<keyword evidence="5 6" id="KW-0968">Cytoplasmic vesicle</keyword>